<evidence type="ECO:0000313" key="1">
    <source>
        <dbReference type="EMBL" id="MPC07780.1"/>
    </source>
</evidence>
<dbReference type="Proteomes" id="UP000324222">
    <property type="component" value="Unassembled WGS sequence"/>
</dbReference>
<sequence length="28" mass="2970">MELGSLNTQGLPRVDLAASCSFPLFLCS</sequence>
<organism evidence="1 2">
    <name type="scientific">Portunus trituberculatus</name>
    <name type="common">Swimming crab</name>
    <name type="synonym">Neptunus trituberculatus</name>
    <dbReference type="NCBI Taxonomy" id="210409"/>
    <lineage>
        <taxon>Eukaryota</taxon>
        <taxon>Metazoa</taxon>
        <taxon>Ecdysozoa</taxon>
        <taxon>Arthropoda</taxon>
        <taxon>Crustacea</taxon>
        <taxon>Multicrustacea</taxon>
        <taxon>Malacostraca</taxon>
        <taxon>Eumalacostraca</taxon>
        <taxon>Eucarida</taxon>
        <taxon>Decapoda</taxon>
        <taxon>Pleocyemata</taxon>
        <taxon>Brachyura</taxon>
        <taxon>Eubrachyura</taxon>
        <taxon>Portunoidea</taxon>
        <taxon>Portunidae</taxon>
        <taxon>Portuninae</taxon>
        <taxon>Portunus</taxon>
    </lineage>
</organism>
<accession>A0A5B7CEZ7</accession>
<name>A0A5B7CEZ7_PORTR</name>
<keyword evidence="2" id="KW-1185">Reference proteome</keyword>
<gene>
    <name evidence="1" type="ORF">E2C01_000347</name>
</gene>
<dbReference type="EMBL" id="VSRR010000008">
    <property type="protein sequence ID" value="MPC07780.1"/>
    <property type="molecule type" value="Genomic_DNA"/>
</dbReference>
<evidence type="ECO:0000313" key="2">
    <source>
        <dbReference type="Proteomes" id="UP000324222"/>
    </source>
</evidence>
<dbReference type="AlphaFoldDB" id="A0A5B7CEZ7"/>
<comment type="caution">
    <text evidence="1">The sequence shown here is derived from an EMBL/GenBank/DDBJ whole genome shotgun (WGS) entry which is preliminary data.</text>
</comment>
<protein>
    <submittedName>
        <fullName evidence="1">Uncharacterized protein</fullName>
    </submittedName>
</protein>
<reference evidence="1 2" key="1">
    <citation type="submission" date="2019-05" db="EMBL/GenBank/DDBJ databases">
        <title>Another draft genome of Portunus trituberculatus and its Hox gene families provides insights of decapod evolution.</title>
        <authorList>
            <person name="Jeong J.-H."/>
            <person name="Song I."/>
            <person name="Kim S."/>
            <person name="Choi T."/>
            <person name="Kim D."/>
            <person name="Ryu S."/>
            <person name="Kim W."/>
        </authorList>
    </citation>
    <scope>NUCLEOTIDE SEQUENCE [LARGE SCALE GENOMIC DNA]</scope>
    <source>
        <tissue evidence="1">Muscle</tissue>
    </source>
</reference>
<proteinExistence type="predicted"/>